<accession>A0A3L8RZ73</accession>
<dbReference type="AlphaFoldDB" id="A0A3L8RZ73"/>
<sequence length="62" mass="7079">MLPAGTRRIGSLGGTQGVAHMEYLERAEEKILQKLVYTYRRDWRLQGEVRLHEAAALEPLEA</sequence>
<organism evidence="1 2">
    <name type="scientific">Chloebia gouldiae</name>
    <name type="common">Gouldian finch</name>
    <name type="synonym">Erythrura gouldiae</name>
    <dbReference type="NCBI Taxonomy" id="44316"/>
    <lineage>
        <taxon>Eukaryota</taxon>
        <taxon>Metazoa</taxon>
        <taxon>Chordata</taxon>
        <taxon>Craniata</taxon>
        <taxon>Vertebrata</taxon>
        <taxon>Euteleostomi</taxon>
        <taxon>Archelosauria</taxon>
        <taxon>Archosauria</taxon>
        <taxon>Dinosauria</taxon>
        <taxon>Saurischia</taxon>
        <taxon>Theropoda</taxon>
        <taxon>Coelurosauria</taxon>
        <taxon>Aves</taxon>
        <taxon>Neognathae</taxon>
        <taxon>Neoaves</taxon>
        <taxon>Telluraves</taxon>
        <taxon>Australaves</taxon>
        <taxon>Passeriformes</taxon>
        <taxon>Passeroidea</taxon>
        <taxon>Passeridae</taxon>
        <taxon>Chloebia</taxon>
    </lineage>
</organism>
<dbReference type="Proteomes" id="UP000276834">
    <property type="component" value="Unassembled WGS sequence"/>
</dbReference>
<reference evidence="1 2" key="1">
    <citation type="journal article" date="2018" name="Proc. R. Soc. B">
        <title>A non-coding region near Follistatin controls head colour polymorphism in the Gouldian finch.</title>
        <authorList>
            <person name="Toomey M.B."/>
            <person name="Marques C.I."/>
            <person name="Andrade P."/>
            <person name="Araujo P.M."/>
            <person name="Sabatino S."/>
            <person name="Gazda M.A."/>
            <person name="Afonso S."/>
            <person name="Lopes R.J."/>
            <person name="Corbo J.C."/>
            <person name="Carneiro M."/>
        </authorList>
    </citation>
    <scope>NUCLEOTIDE SEQUENCE [LARGE SCALE GENOMIC DNA]</scope>
    <source>
        <strain evidence="1">Red01</strain>
        <tissue evidence="1">Muscle</tissue>
    </source>
</reference>
<comment type="caution">
    <text evidence="1">The sequence shown here is derived from an EMBL/GenBank/DDBJ whole genome shotgun (WGS) entry which is preliminary data.</text>
</comment>
<proteinExistence type="predicted"/>
<keyword evidence="2" id="KW-1185">Reference proteome</keyword>
<name>A0A3L8RZ73_CHLGU</name>
<gene>
    <name evidence="1" type="ORF">DV515_00014042</name>
</gene>
<evidence type="ECO:0000313" key="1">
    <source>
        <dbReference type="EMBL" id="RLV91670.1"/>
    </source>
</evidence>
<evidence type="ECO:0000313" key="2">
    <source>
        <dbReference type="Proteomes" id="UP000276834"/>
    </source>
</evidence>
<protein>
    <submittedName>
        <fullName evidence="1">Uncharacterized protein</fullName>
    </submittedName>
</protein>
<dbReference type="EMBL" id="QUSF01000108">
    <property type="protein sequence ID" value="RLV91670.1"/>
    <property type="molecule type" value="Genomic_DNA"/>
</dbReference>